<proteinExistence type="inferred from homology"/>
<feature type="domain" description="AP-3 complex subunit beta-1/2 C-terminal" evidence="10">
    <location>
        <begin position="1122"/>
        <end position="1232"/>
    </location>
</feature>
<dbReference type="GO" id="GO:0030665">
    <property type="term" value="C:clathrin-coated vesicle membrane"/>
    <property type="evidence" value="ECO:0007669"/>
    <property type="project" value="UniProtKB-SubCell"/>
</dbReference>
<evidence type="ECO:0000259" key="9">
    <source>
        <dbReference type="Pfam" id="PF01602"/>
    </source>
</evidence>
<keyword evidence="6" id="KW-0472">Membrane</keyword>
<evidence type="ECO:0000313" key="11">
    <source>
        <dbReference type="EMBL" id="KAL1505064.1"/>
    </source>
</evidence>
<evidence type="ECO:0000256" key="3">
    <source>
        <dbReference type="ARBA" id="ARBA00022448"/>
    </source>
</evidence>
<dbReference type="GO" id="GO:0030123">
    <property type="term" value="C:AP-3 adaptor complex"/>
    <property type="evidence" value="ECO:0007669"/>
    <property type="project" value="InterPro"/>
</dbReference>
<feature type="region of interest" description="Disordered" evidence="8">
    <location>
        <begin position="340"/>
        <end position="399"/>
    </location>
</feature>
<evidence type="ECO:0000256" key="8">
    <source>
        <dbReference type="SAM" id="MobiDB-lite"/>
    </source>
</evidence>
<dbReference type="InterPro" id="IPR026740">
    <property type="entry name" value="AP3_beta"/>
</dbReference>
<organism evidence="11 12">
    <name type="scientific">Prymnesium parvum</name>
    <name type="common">Toxic golden alga</name>
    <dbReference type="NCBI Taxonomy" id="97485"/>
    <lineage>
        <taxon>Eukaryota</taxon>
        <taxon>Haptista</taxon>
        <taxon>Haptophyta</taxon>
        <taxon>Prymnesiophyceae</taxon>
        <taxon>Prymnesiales</taxon>
        <taxon>Prymnesiaceae</taxon>
        <taxon>Prymnesium</taxon>
    </lineage>
</organism>
<dbReference type="InterPro" id="IPR026739">
    <property type="entry name" value="AP_beta"/>
</dbReference>
<dbReference type="InterPro" id="IPR002553">
    <property type="entry name" value="Clathrin/coatomer_adapt-like_N"/>
</dbReference>
<feature type="region of interest" description="Disordered" evidence="8">
    <location>
        <begin position="788"/>
        <end position="929"/>
    </location>
</feature>
<dbReference type="Proteomes" id="UP001515480">
    <property type="component" value="Unassembled WGS sequence"/>
</dbReference>
<keyword evidence="5" id="KW-0653">Protein transport</keyword>
<feature type="compositionally biased region" description="Basic and acidic residues" evidence="8">
    <location>
        <begin position="377"/>
        <end position="399"/>
    </location>
</feature>
<dbReference type="GO" id="GO:0016192">
    <property type="term" value="P:vesicle-mediated transport"/>
    <property type="evidence" value="ECO:0007669"/>
    <property type="project" value="InterPro"/>
</dbReference>
<evidence type="ECO:0000256" key="6">
    <source>
        <dbReference type="ARBA" id="ARBA00023136"/>
    </source>
</evidence>
<dbReference type="Gene3D" id="1.25.10.10">
    <property type="entry name" value="Leucine-rich Repeat Variant"/>
    <property type="match status" value="1"/>
</dbReference>
<accession>A0AB34IUG8</accession>
<dbReference type="PIRSF" id="PIRSF037096">
    <property type="entry name" value="AP3_complex_beta"/>
    <property type="match status" value="1"/>
</dbReference>
<keyword evidence="3" id="KW-0813">Transport</keyword>
<feature type="compositionally biased region" description="Low complexity" evidence="8">
    <location>
        <begin position="807"/>
        <end position="822"/>
    </location>
</feature>
<dbReference type="AlphaFoldDB" id="A0AB34IUG8"/>
<feature type="compositionally biased region" description="Pro residues" evidence="8">
    <location>
        <begin position="900"/>
        <end position="918"/>
    </location>
</feature>
<feature type="domain" description="Clathrin/coatomer adaptor adaptin-like N-terminal" evidence="9">
    <location>
        <begin position="24"/>
        <end position="700"/>
    </location>
</feature>
<keyword evidence="12" id="KW-1185">Reference proteome</keyword>
<evidence type="ECO:0000313" key="12">
    <source>
        <dbReference type="Proteomes" id="UP001515480"/>
    </source>
</evidence>
<dbReference type="InterPro" id="IPR016024">
    <property type="entry name" value="ARM-type_fold"/>
</dbReference>
<evidence type="ECO:0000256" key="1">
    <source>
        <dbReference type="ARBA" id="ARBA00004145"/>
    </source>
</evidence>
<dbReference type="InterPro" id="IPR011989">
    <property type="entry name" value="ARM-like"/>
</dbReference>
<dbReference type="Pfam" id="PF01602">
    <property type="entry name" value="Adaptin_N"/>
    <property type="match status" value="1"/>
</dbReference>
<feature type="compositionally biased region" description="Pro residues" evidence="8">
    <location>
        <begin position="871"/>
        <end position="892"/>
    </location>
</feature>
<evidence type="ECO:0008006" key="13">
    <source>
        <dbReference type="Google" id="ProtNLM"/>
    </source>
</evidence>
<protein>
    <recommendedName>
        <fullName evidence="13">AP-3 complex subunit beta</fullName>
    </recommendedName>
</protein>
<reference evidence="11 12" key="1">
    <citation type="journal article" date="2024" name="Science">
        <title>Giant polyketide synthase enzymes in the biosynthesis of giant marine polyether toxins.</title>
        <authorList>
            <person name="Fallon T.R."/>
            <person name="Shende V.V."/>
            <person name="Wierzbicki I.H."/>
            <person name="Pendleton A.L."/>
            <person name="Watervoot N.F."/>
            <person name="Auber R.P."/>
            <person name="Gonzalez D.J."/>
            <person name="Wisecaver J.H."/>
            <person name="Moore B.S."/>
        </authorList>
    </citation>
    <scope>NUCLEOTIDE SEQUENCE [LARGE SCALE GENOMIC DNA]</scope>
    <source>
        <strain evidence="11 12">12B1</strain>
    </source>
</reference>
<sequence>MEVGLGRDARFLEEMGTGESIPALLSSTYQQEKLQGIKCLMGMQSLGKDVSAFFADVVKNVTTPNMELKKLVYMYLVQHAGEQPDLALLSVNSFQKDLSDPNPSVRALALRVMAAIRVPLIKPLVVMAVQKCATDSSSHVRRAVANALPNLVLTDGPADAEADVEEEARMSEEVLAVIEKLLGDSSPFVLGSAVAAFNELTPTRLDLLHRNFHKLVRATSDADEWGQCQLLETLLRYCCAYFPDPNAPPNPNAPRVSLPHEYEASYGSSYSSYGGASGGGGGYTGFGSESYASSYAASQPAARDYGGLGGGGGGWTNSGASGGGGGYSGSLGWEVQPAAAALRPPPTDPEAFYDDAPTPPPPAAGGGNGLKLASGEACRRARGERGGGEKRRGAEAGGSEKVEATAAVAGAHEETLGLIKVARSLLMSRNAGVVAASCALLLRLTPRSQHAAVVRPLCRLSRSPRAEIAYGALQLVLNLAAQQPDLFTPMATDFCVSAADPLPLSKLRLQVLSTLASDATIGFISKEISTHLRSSREELLQLAVAATARCAAKIPSVAERCLHSLLSLLSCGCEATIAETISAIRTVLQSAELSDQPRVVSRLAAMLPNIQLPQARASVLWCVGEYCAQLPKVAPDVLRQLLLSFCDEAPAVKLQVLTLAAKCAAHELERCPLMLRYALDLGRYDLDYDVRSRTRFLAAVCLSSLDAPPRPNAEERRGFDPLEQQALAMQMKALLCAAKPASPPAPAHAAAAGGAEFAFGSLSQLMGQQQAGYLPLPPFPELASDSSLRISTHAPPPPTSCGSHQMSSGAARPAAAPASRAAPTDEASFYSDAPPPSRAAAPAAPPAAAEEGSDDGSGSYSYYSTDEEEAAPPPAAPAAAAAPPPRPPPPAPSLFDDDAPPAPPPARPPAPPPAPAPAPSLFDDDAPPPSAAAASLLIEFSAPPPPDPLGGGVARLNLVDASPLGGGGGAVMSATAAAPAAIAAPAAAAAAAAAALPPQPLLPALEPIWKVALDFTNGNGLAVAYRFLREVPAHCADCPPTTSVVRLRLTNTATLPFAYASIAKEQVPAGQTLTPFVPLQFIQPGSTREADCLLDKASRAPVRFHLSTDRGSFPIELRPPLGELVRPKPMAKEAFHKLRVRLGGMHESSCTLKPRPDGETPAQLAALLRRSLNAAVVGELEDVPMCFAGAGVTNGEATLVLLHAQPTGLKVSVNAEDAIGGNLLLDELRTALEG</sequence>
<dbReference type="InterPro" id="IPR056314">
    <property type="entry name" value="AP3B1/2_C"/>
</dbReference>
<feature type="compositionally biased region" description="Low complexity" evidence="8">
    <location>
        <begin position="838"/>
        <end position="864"/>
    </location>
</feature>
<evidence type="ECO:0000259" key="10">
    <source>
        <dbReference type="Pfam" id="PF24080"/>
    </source>
</evidence>
<dbReference type="PANTHER" id="PTHR11134">
    <property type="entry name" value="ADAPTOR COMPLEX SUBUNIT BETA FAMILY MEMBER"/>
    <property type="match status" value="1"/>
</dbReference>
<comment type="caution">
    <text evidence="11">The sequence shown here is derived from an EMBL/GenBank/DDBJ whole genome shotgun (WGS) entry which is preliminary data.</text>
</comment>
<keyword evidence="4" id="KW-0597">Phosphoprotein</keyword>
<comment type="similarity">
    <text evidence="2">Belongs to the adaptor complexes large subunit family.</text>
</comment>
<evidence type="ECO:0000256" key="2">
    <source>
        <dbReference type="ARBA" id="ARBA00006613"/>
    </source>
</evidence>
<comment type="subcellular location">
    <subcellularLocation>
        <location evidence="1">Cytoplasmic vesicle</location>
        <location evidence="1">Clathrin-coated vesicle membrane</location>
        <topology evidence="1">Peripheral membrane protein</topology>
        <orientation evidence="1">Cytoplasmic side</orientation>
    </subcellularLocation>
</comment>
<comment type="function">
    <text evidence="7">Subunit of non-clathrin- and clathrin-associated adaptor protein complex 3 (AP-3) that plays a role in protein sorting in the late-Golgi/trans-Golgi network (TGN) and/or endosomes. The AP complexes mediate both the recruitment of clathrin to membranes and the recognition of sorting signals within the cytosolic tails of transmembrane cargo molecules. AP-3 appears to be involved in the sorting of a subset of transmembrane proteins targeted to lysosomes and lysosome-related organelles. In concert with the BLOC-1 complex, AP-3 is required to target cargos into vesicles assembled at cell bodies for delivery into neurites and nerve terminals.</text>
</comment>
<dbReference type="EMBL" id="JBGBPQ010000019">
    <property type="protein sequence ID" value="KAL1505064.1"/>
    <property type="molecule type" value="Genomic_DNA"/>
</dbReference>
<dbReference type="GO" id="GO:0006886">
    <property type="term" value="P:intracellular protein transport"/>
    <property type="evidence" value="ECO:0007669"/>
    <property type="project" value="InterPro"/>
</dbReference>
<evidence type="ECO:0000256" key="4">
    <source>
        <dbReference type="ARBA" id="ARBA00022553"/>
    </source>
</evidence>
<evidence type="ECO:0000256" key="7">
    <source>
        <dbReference type="ARBA" id="ARBA00023570"/>
    </source>
</evidence>
<dbReference type="SUPFAM" id="SSF48371">
    <property type="entry name" value="ARM repeat"/>
    <property type="match status" value="1"/>
</dbReference>
<name>A0AB34IUG8_PRYPA</name>
<gene>
    <name evidence="11" type="ORF">AB1Y20_008824</name>
</gene>
<dbReference type="Pfam" id="PF24080">
    <property type="entry name" value="AP3B1_C_2"/>
    <property type="match status" value="1"/>
</dbReference>
<evidence type="ECO:0000256" key="5">
    <source>
        <dbReference type="ARBA" id="ARBA00022927"/>
    </source>
</evidence>